<proteinExistence type="predicted"/>
<dbReference type="Proteomes" id="UP001217089">
    <property type="component" value="Unassembled WGS sequence"/>
</dbReference>
<evidence type="ECO:0000313" key="2">
    <source>
        <dbReference type="Proteomes" id="UP001217089"/>
    </source>
</evidence>
<sequence>MVNSSTKLGTNDSVGFLGEVNDGKPSTNEICAKKRKINIKPLKKWAFEITELVWHGFKVHCFRKDKTTSTEAKEIMALNATLPKLDLVNIEHHIKITQEHYSQQHSNLEIISVTPFKSKAFGRFWTLEQKSCIVFYCRRKGFVPFLEKHFPTDVKGIPVDVRKGVVEFAAFQPSSKTIFNRTTNFETGTIFGTRTT</sequence>
<dbReference type="EMBL" id="JARBDR010000919">
    <property type="protein sequence ID" value="KAJ8300079.1"/>
    <property type="molecule type" value="Genomic_DNA"/>
</dbReference>
<reference evidence="1 2" key="1">
    <citation type="submission" date="2022-12" db="EMBL/GenBank/DDBJ databases">
        <title>Chromosome-level genome of Tegillarca granosa.</title>
        <authorList>
            <person name="Kim J."/>
        </authorList>
    </citation>
    <scope>NUCLEOTIDE SEQUENCE [LARGE SCALE GENOMIC DNA]</scope>
    <source>
        <strain evidence="1">Teg-2019</strain>
        <tissue evidence="1">Adductor muscle</tissue>
    </source>
</reference>
<organism evidence="1 2">
    <name type="scientific">Tegillarca granosa</name>
    <name type="common">Malaysian cockle</name>
    <name type="synonym">Anadara granosa</name>
    <dbReference type="NCBI Taxonomy" id="220873"/>
    <lineage>
        <taxon>Eukaryota</taxon>
        <taxon>Metazoa</taxon>
        <taxon>Spiralia</taxon>
        <taxon>Lophotrochozoa</taxon>
        <taxon>Mollusca</taxon>
        <taxon>Bivalvia</taxon>
        <taxon>Autobranchia</taxon>
        <taxon>Pteriomorphia</taxon>
        <taxon>Arcoida</taxon>
        <taxon>Arcoidea</taxon>
        <taxon>Arcidae</taxon>
        <taxon>Tegillarca</taxon>
    </lineage>
</organism>
<accession>A0ABQ9E3R9</accession>
<gene>
    <name evidence="1" type="ORF">KUTeg_021598</name>
</gene>
<keyword evidence="2" id="KW-1185">Reference proteome</keyword>
<comment type="caution">
    <text evidence="1">The sequence shown here is derived from an EMBL/GenBank/DDBJ whole genome shotgun (WGS) entry which is preliminary data.</text>
</comment>
<name>A0ABQ9E3R9_TEGGR</name>
<evidence type="ECO:0000313" key="1">
    <source>
        <dbReference type="EMBL" id="KAJ8300079.1"/>
    </source>
</evidence>
<protein>
    <submittedName>
        <fullName evidence="1">Uncharacterized protein</fullName>
    </submittedName>
</protein>